<dbReference type="HAMAP" id="MF_01848">
    <property type="entry name" value="23SrRNA_methyltr_F"/>
    <property type="match status" value="1"/>
</dbReference>
<dbReference type="GO" id="GO:0052907">
    <property type="term" value="F:23S rRNA (adenine(1618)-N(6))-methyltransferase activity"/>
    <property type="evidence" value="ECO:0007669"/>
    <property type="project" value="UniProtKB-EC"/>
</dbReference>
<dbReference type="PIRSF" id="PIRSF029038">
    <property type="entry name" value="Mtase_YbiN_prd"/>
    <property type="match status" value="1"/>
</dbReference>
<evidence type="ECO:0000256" key="1">
    <source>
        <dbReference type="ARBA" id="ARBA00022490"/>
    </source>
</evidence>
<dbReference type="Pfam" id="PF05971">
    <property type="entry name" value="Methyltransf_10"/>
    <property type="match status" value="1"/>
</dbReference>
<evidence type="ECO:0000313" key="8">
    <source>
        <dbReference type="Proteomes" id="UP000050378"/>
    </source>
</evidence>
<dbReference type="Gene3D" id="3.40.50.150">
    <property type="entry name" value="Vaccinia Virus protein VP39"/>
    <property type="match status" value="1"/>
</dbReference>
<accession>A0A0P7E3H4</accession>
<reference evidence="7 8" key="1">
    <citation type="submission" date="2015-09" db="EMBL/GenBank/DDBJ databases">
        <title>Draft Genome Sequence of Pseudoalteromonas lipolytica UCD-48B.</title>
        <authorList>
            <person name="Krusor M."/>
            <person name="Coil D.A."/>
            <person name="Lang J.M."/>
            <person name="Eisen J.A."/>
            <person name="Alexiev A."/>
        </authorList>
    </citation>
    <scope>NUCLEOTIDE SEQUENCE [LARGE SCALE GENOMIC DNA]</scope>
    <source>
        <strain evidence="7 8">UCD-48B</strain>
    </source>
</reference>
<dbReference type="InterPro" id="IPR016909">
    <property type="entry name" value="rRNA_lsu_MeTfrase_F"/>
</dbReference>
<gene>
    <name evidence="6" type="primary">rlmF</name>
    <name evidence="7" type="ORF">AOG27_06030</name>
</gene>
<dbReference type="AlphaFoldDB" id="A0A0P7E3H4"/>
<comment type="similarity">
    <text evidence="6">Belongs to the methyltransferase superfamily. METTL16/RlmF family.</text>
</comment>
<dbReference type="STRING" id="570156.AOG27_06030"/>
<keyword evidence="5 6" id="KW-0949">S-adenosyl-L-methionine</keyword>
<dbReference type="PANTHER" id="PTHR13393">
    <property type="entry name" value="SAM-DEPENDENT METHYLTRANSFERASE"/>
    <property type="match status" value="1"/>
</dbReference>
<evidence type="ECO:0000256" key="5">
    <source>
        <dbReference type="ARBA" id="ARBA00022691"/>
    </source>
</evidence>
<evidence type="ECO:0000256" key="3">
    <source>
        <dbReference type="ARBA" id="ARBA00022603"/>
    </source>
</evidence>
<proteinExistence type="inferred from homology"/>
<evidence type="ECO:0000256" key="6">
    <source>
        <dbReference type="HAMAP-Rule" id="MF_01848"/>
    </source>
</evidence>
<dbReference type="RefSeq" id="WP_054552109.1">
    <property type="nucleotide sequence ID" value="NZ_LJTC01000003.1"/>
</dbReference>
<dbReference type="Proteomes" id="UP000050378">
    <property type="component" value="Unassembled WGS sequence"/>
</dbReference>
<dbReference type="NCBIfam" id="NF008725">
    <property type="entry name" value="PRK11727.1"/>
    <property type="match status" value="1"/>
</dbReference>
<dbReference type="InterPro" id="IPR010286">
    <property type="entry name" value="METTL16/RlmF"/>
</dbReference>
<name>A0A0P7E3H4_9GAMM</name>
<dbReference type="GO" id="GO:0070475">
    <property type="term" value="P:rRNA base methylation"/>
    <property type="evidence" value="ECO:0007669"/>
    <property type="project" value="TreeGrafter"/>
</dbReference>
<dbReference type="GO" id="GO:0005737">
    <property type="term" value="C:cytoplasm"/>
    <property type="evidence" value="ECO:0007669"/>
    <property type="project" value="UniProtKB-SubCell"/>
</dbReference>
<dbReference type="InterPro" id="IPR029063">
    <property type="entry name" value="SAM-dependent_MTases_sf"/>
</dbReference>
<comment type="subcellular location">
    <subcellularLocation>
        <location evidence="6">Cytoplasm</location>
    </subcellularLocation>
</comment>
<dbReference type="OrthoDB" id="1115728at2"/>
<comment type="function">
    <text evidence="6">Specifically methylates the adenine in position 1618 of 23S rRNA.</text>
</comment>
<dbReference type="SUPFAM" id="SSF53335">
    <property type="entry name" value="S-adenosyl-L-methionine-dependent methyltransferases"/>
    <property type="match status" value="1"/>
</dbReference>
<evidence type="ECO:0000256" key="2">
    <source>
        <dbReference type="ARBA" id="ARBA00022552"/>
    </source>
</evidence>
<dbReference type="EMBL" id="LJTC01000003">
    <property type="protein sequence ID" value="KPM84450.1"/>
    <property type="molecule type" value="Genomic_DNA"/>
</dbReference>
<comment type="caution">
    <text evidence="7">The sequence shown here is derived from an EMBL/GenBank/DDBJ whole genome shotgun (WGS) entry which is preliminary data.</text>
</comment>
<dbReference type="EC" id="2.1.1.181" evidence="6"/>
<sequence>MHPRNRHLNGYDFTLLCKDTPALTPYITQTPAGTDTIDFTNALAVKTLNQALLKSHYKIDFWDLPDNYLCPPVPGRVDYIHHLADLLASDNQGHIPTGKQVKVLDVGTGANVIYPLTGNHEYGWHFTGSDIDVLSVKIAKQIVQFNRLKINVKQQSNANKMFTGVISNKDVFHLTLCNPPFHASEQQANAGTERKWKNLNKTPQKALNFGGRQNELWCEGGEREFISKMCIESQEFAEQCIWFTSLVSKSDTLPHIKKLLSTLDVKEVKVIKMAQGQKNSRFIAWSYFDQADREAILNELV</sequence>
<keyword evidence="3 6" id="KW-0489">Methyltransferase</keyword>
<evidence type="ECO:0000256" key="4">
    <source>
        <dbReference type="ARBA" id="ARBA00022679"/>
    </source>
</evidence>
<comment type="catalytic activity">
    <reaction evidence="6">
        <text>adenosine(1618) in 23S rRNA + S-adenosyl-L-methionine = N(6)-methyladenosine(1618) in 23S rRNA + S-adenosyl-L-homocysteine + H(+)</text>
        <dbReference type="Rhea" id="RHEA:16497"/>
        <dbReference type="Rhea" id="RHEA-COMP:10229"/>
        <dbReference type="Rhea" id="RHEA-COMP:10231"/>
        <dbReference type="ChEBI" id="CHEBI:15378"/>
        <dbReference type="ChEBI" id="CHEBI:57856"/>
        <dbReference type="ChEBI" id="CHEBI:59789"/>
        <dbReference type="ChEBI" id="CHEBI:74411"/>
        <dbReference type="ChEBI" id="CHEBI:74449"/>
        <dbReference type="EC" id="2.1.1.181"/>
    </reaction>
</comment>
<protein>
    <recommendedName>
        <fullName evidence="6">Ribosomal RNA large subunit methyltransferase F</fullName>
        <ecNumber evidence="6">2.1.1.181</ecNumber>
    </recommendedName>
    <alternativeName>
        <fullName evidence="6">23S rRNA mA1618 methyltransferase</fullName>
    </alternativeName>
    <alternativeName>
        <fullName evidence="6">rRNA adenine N-6-methyltransferase</fullName>
    </alternativeName>
</protein>
<keyword evidence="4 6" id="KW-0808">Transferase</keyword>
<organism evidence="7 8">
    <name type="scientific">Pseudoalteromonas lipolytica</name>
    <dbReference type="NCBI Taxonomy" id="570156"/>
    <lineage>
        <taxon>Bacteria</taxon>
        <taxon>Pseudomonadati</taxon>
        <taxon>Pseudomonadota</taxon>
        <taxon>Gammaproteobacteria</taxon>
        <taxon>Alteromonadales</taxon>
        <taxon>Pseudoalteromonadaceae</taxon>
        <taxon>Pseudoalteromonas</taxon>
    </lineage>
</organism>
<keyword evidence="1 6" id="KW-0963">Cytoplasm</keyword>
<dbReference type="PANTHER" id="PTHR13393:SF0">
    <property type="entry name" value="RNA N6-ADENOSINE-METHYLTRANSFERASE METTL16"/>
    <property type="match status" value="1"/>
</dbReference>
<evidence type="ECO:0000313" key="7">
    <source>
        <dbReference type="EMBL" id="KPM84450.1"/>
    </source>
</evidence>
<dbReference type="PATRIC" id="fig|570156.3.peg.2192"/>
<keyword evidence="2 6" id="KW-0698">rRNA processing</keyword>